<dbReference type="PANTHER" id="PTHR31793:SF27">
    <property type="entry name" value="NOVEL THIOESTERASE SUPERFAMILY DOMAIN AND SAPOSIN A-TYPE DOMAIN CONTAINING PROTEIN (0610012H03RIK)"/>
    <property type="match status" value="1"/>
</dbReference>
<dbReference type="RefSeq" id="WP_023467801.1">
    <property type="nucleotide sequence ID" value="NZ_FMYN01000002.1"/>
</dbReference>
<comment type="caution">
    <text evidence="3">The sequence shown here is derived from an EMBL/GenBank/DDBJ whole genome shotgun (WGS) entry which is preliminary data.</text>
</comment>
<dbReference type="EMBL" id="LDQV01000013">
    <property type="protein sequence ID" value="KTR27590.1"/>
    <property type="molecule type" value="Genomic_DNA"/>
</dbReference>
<dbReference type="Proteomes" id="UP000053797">
    <property type="component" value="Unassembled WGS sequence"/>
</dbReference>
<dbReference type="EC" id="3.1.2.-" evidence="5"/>
<accession>A0A0V8GGN4</accession>
<keyword evidence="8" id="KW-1185">Reference proteome</keyword>
<evidence type="ECO:0000313" key="8">
    <source>
        <dbReference type="Proteomes" id="UP001387110"/>
    </source>
</evidence>
<name>A0A0V8GGN4_9BACL</name>
<dbReference type="GO" id="GO:0047617">
    <property type="term" value="F:fatty acyl-CoA hydrolase activity"/>
    <property type="evidence" value="ECO:0007669"/>
    <property type="project" value="TreeGrafter"/>
</dbReference>
<evidence type="ECO:0000313" key="7">
    <source>
        <dbReference type="Proteomes" id="UP000072605"/>
    </source>
</evidence>
<evidence type="ECO:0000313" key="6">
    <source>
        <dbReference type="Proteomes" id="UP000053797"/>
    </source>
</evidence>
<dbReference type="PANTHER" id="PTHR31793">
    <property type="entry name" value="4-HYDROXYBENZOYL-COA THIOESTERASE FAMILY MEMBER"/>
    <property type="match status" value="1"/>
</dbReference>
<reference evidence="4 7" key="2">
    <citation type="journal article" date="2016" name="Front. Microbiol.">
        <title>Genomic Resource of Rice Seed Associated Bacteria.</title>
        <authorList>
            <person name="Midha S."/>
            <person name="Bansal K."/>
            <person name="Sharma S."/>
            <person name="Kumar N."/>
            <person name="Patil P.P."/>
            <person name="Chaudhry V."/>
            <person name="Patil P.B."/>
        </authorList>
    </citation>
    <scope>NUCLEOTIDE SEQUENCE [LARGE SCALE GENOMIC DNA]</scope>
    <source>
        <strain evidence="4 7">RSA11</strain>
    </source>
</reference>
<dbReference type="PIRSF" id="PIRSF003230">
    <property type="entry name" value="YbgC"/>
    <property type="match status" value="1"/>
</dbReference>
<dbReference type="AlphaFoldDB" id="A0A0V8GGN4"/>
<evidence type="ECO:0000256" key="2">
    <source>
        <dbReference type="ARBA" id="ARBA00022801"/>
    </source>
</evidence>
<dbReference type="EMBL" id="JBAWKY010000002">
    <property type="protein sequence ID" value="MEI4462701.1"/>
    <property type="molecule type" value="Genomic_DNA"/>
</dbReference>
<organism evidence="3 6">
    <name type="scientific">Exiguobacterium indicum</name>
    <dbReference type="NCBI Taxonomy" id="296995"/>
    <lineage>
        <taxon>Bacteria</taxon>
        <taxon>Bacillati</taxon>
        <taxon>Bacillota</taxon>
        <taxon>Bacilli</taxon>
        <taxon>Bacillales</taxon>
        <taxon>Bacillales Family XII. Incertae Sedis</taxon>
        <taxon>Exiguobacterium</taxon>
    </lineage>
</organism>
<gene>
    <name evidence="3" type="ORF">AS033_08715</name>
    <name evidence="4" type="ORF">RSA11_05150</name>
    <name evidence="5" type="ORF">SZL87_09720</name>
</gene>
<dbReference type="OrthoDB" id="9800856at2"/>
<evidence type="ECO:0000313" key="5">
    <source>
        <dbReference type="EMBL" id="MEI4462701.1"/>
    </source>
</evidence>
<dbReference type="GeneID" id="90836301"/>
<comment type="similarity">
    <text evidence="1">Belongs to the 4-hydroxybenzoyl-CoA thioesterase family.</text>
</comment>
<dbReference type="EMBL" id="LNQL01000002">
    <property type="protein sequence ID" value="KSU49440.1"/>
    <property type="molecule type" value="Genomic_DNA"/>
</dbReference>
<protein>
    <submittedName>
        <fullName evidence="5">Thioesterase family protein</fullName>
        <ecNumber evidence="5">3.1.2.-</ecNumber>
    </submittedName>
</protein>
<evidence type="ECO:0000313" key="4">
    <source>
        <dbReference type="EMBL" id="KTR27590.1"/>
    </source>
</evidence>
<dbReference type="CDD" id="cd00586">
    <property type="entry name" value="4HBT"/>
    <property type="match status" value="1"/>
</dbReference>
<evidence type="ECO:0000256" key="1">
    <source>
        <dbReference type="ARBA" id="ARBA00005953"/>
    </source>
</evidence>
<dbReference type="InterPro" id="IPR050563">
    <property type="entry name" value="4-hydroxybenzoyl-CoA_TE"/>
</dbReference>
<dbReference type="Pfam" id="PF13279">
    <property type="entry name" value="4HBT_2"/>
    <property type="match status" value="1"/>
</dbReference>
<reference evidence="3 6" key="1">
    <citation type="journal article" date="2015" name="Int. J. Syst. Evol. Microbiol.">
        <title>Exiguobacterium enclense sp. nov., isolated from sediment.</title>
        <authorList>
            <person name="Dastager S.G."/>
            <person name="Mawlankar R."/>
            <person name="Sonalkar V.V."/>
            <person name="Thorat M.N."/>
            <person name="Mual P."/>
            <person name="Verma A."/>
            <person name="Krishnamurthi S."/>
            <person name="Tang S.K."/>
            <person name="Li W.J."/>
        </authorList>
    </citation>
    <scope>NUCLEOTIDE SEQUENCE [LARGE SCALE GENOMIC DNA]</scope>
    <source>
        <strain evidence="3 6">NIO-1109</strain>
    </source>
</reference>
<dbReference type="Gene3D" id="3.10.129.10">
    <property type="entry name" value="Hotdog Thioesterase"/>
    <property type="match status" value="1"/>
</dbReference>
<keyword evidence="2 5" id="KW-0378">Hydrolase</keyword>
<dbReference type="Proteomes" id="UP001387110">
    <property type="component" value="Unassembled WGS sequence"/>
</dbReference>
<evidence type="ECO:0000313" key="3">
    <source>
        <dbReference type="EMBL" id="KSU49440.1"/>
    </source>
</evidence>
<dbReference type="SUPFAM" id="SSF54637">
    <property type="entry name" value="Thioesterase/thiol ester dehydrase-isomerase"/>
    <property type="match status" value="1"/>
</dbReference>
<dbReference type="InterPro" id="IPR029069">
    <property type="entry name" value="HotDog_dom_sf"/>
</dbReference>
<dbReference type="NCBIfam" id="TIGR00051">
    <property type="entry name" value="YbgC/FadM family acyl-CoA thioesterase"/>
    <property type="match status" value="1"/>
</dbReference>
<proteinExistence type="inferred from homology"/>
<dbReference type="InterPro" id="IPR006684">
    <property type="entry name" value="YbgC/YbaW"/>
</dbReference>
<sequence>MHTIEIPVRYAETDMMGIVYHSNYLVYLELARTELIQSLGLDYKEMEDAGYVSPVTNVNLDYKRSLTYGDTAVVTVWIDHYDGLRTIYGYTVKHPDGKLAVSAKTTHVVVKKENFRPIRLPKVFPNWHEIYEKMSETDAALLTEA</sequence>
<reference evidence="5 8" key="3">
    <citation type="submission" date="2023-12" db="EMBL/GenBank/DDBJ databases">
        <authorList>
            <person name="Easwaran N."/>
            <person name="Lazarus H.P.S."/>
        </authorList>
    </citation>
    <scope>NUCLEOTIDE SEQUENCE [LARGE SCALE GENOMIC DNA]</scope>
    <source>
        <strain evidence="5 8">VIT-2023</strain>
    </source>
</reference>
<dbReference type="Proteomes" id="UP000072605">
    <property type="component" value="Unassembled WGS sequence"/>
</dbReference>